<sequence length="197" mass="20543">MEPPGGRVGRNPGRILSLLRQFADRHRDQKPLHRGRTDPGRRHRGGGPGGDPPRGARQSGVRPTGRPSCAPTTPPCRNGCWRRRTAGTPSSATGTATGTAPATGTDVHRNHGFVTLAYGHLTPVAGGLAVDLVRAGHTPPLLLDADHAVATVEAPGGLLGIGMPPGLASVRFTLRRTESLVLCTDGITECRAEGTDE</sequence>
<evidence type="ECO:0000256" key="2">
    <source>
        <dbReference type="SAM" id="MobiDB-lite"/>
    </source>
</evidence>
<dbReference type="RefSeq" id="WP_395511141.1">
    <property type="nucleotide sequence ID" value="NZ_JBBDHD010000051.1"/>
</dbReference>
<feature type="compositionally biased region" description="Basic and acidic residues" evidence="2">
    <location>
        <begin position="22"/>
        <end position="40"/>
    </location>
</feature>
<protein>
    <submittedName>
        <fullName evidence="4">SpoIIE family protein phosphatase</fullName>
    </submittedName>
</protein>
<reference evidence="4 5" key="1">
    <citation type="submission" date="2024-03" db="EMBL/GenBank/DDBJ databases">
        <title>Whole genome sequencing of Streptomyces racemochromogenes, to identify antimicrobial biosynthetic gene clusters.</title>
        <authorList>
            <person name="Suryawanshi P."/>
            <person name="Krishnaraj P.U."/>
            <person name="Arun Y.P."/>
            <person name="Suryawanshi M.P."/>
            <person name="Rakshit O."/>
        </authorList>
    </citation>
    <scope>NUCLEOTIDE SEQUENCE [LARGE SCALE GENOMIC DNA]</scope>
    <source>
        <strain evidence="4 5">AUDT626</strain>
    </source>
</reference>
<evidence type="ECO:0000259" key="3">
    <source>
        <dbReference type="Pfam" id="PF07228"/>
    </source>
</evidence>
<dbReference type="Gene3D" id="3.60.40.10">
    <property type="entry name" value="PPM-type phosphatase domain"/>
    <property type="match status" value="1"/>
</dbReference>
<dbReference type="PANTHER" id="PTHR43156:SF2">
    <property type="entry name" value="STAGE II SPORULATION PROTEIN E"/>
    <property type="match status" value="1"/>
</dbReference>
<proteinExistence type="predicted"/>
<keyword evidence="1" id="KW-0378">Hydrolase</keyword>
<organism evidence="4 5">
    <name type="scientific">Streptomyces racemochromogenes</name>
    <dbReference type="NCBI Taxonomy" id="67353"/>
    <lineage>
        <taxon>Bacteria</taxon>
        <taxon>Bacillati</taxon>
        <taxon>Actinomycetota</taxon>
        <taxon>Actinomycetes</taxon>
        <taxon>Kitasatosporales</taxon>
        <taxon>Streptomycetaceae</taxon>
        <taxon>Streptomyces</taxon>
    </lineage>
</organism>
<feature type="domain" description="PPM-type phosphatase" evidence="3">
    <location>
        <begin position="108"/>
        <end position="194"/>
    </location>
</feature>
<feature type="compositionally biased region" description="Low complexity" evidence="2">
    <location>
        <begin position="86"/>
        <end position="104"/>
    </location>
</feature>
<evidence type="ECO:0000256" key="1">
    <source>
        <dbReference type="ARBA" id="ARBA00022801"/>
    </source>
</evidence>
<name>A0ABW7PG55_9ACTN</name>
<dbReference type="InterPro" id="IPR036457">
    <property type="entry name" value="PPM-type-like_dom_sf"/>
</dbReference>
<comment type="caution">
    <text evidence="4">The sequence shown here is derived from an EMBL/GenBank/DDBJ whole genome shotgun (WGS) entry which is preliminary data.</text>
</comment>
<dbReference type="Proteomes" id="UP001610631">
    <property type="component" value="Unassembled WGS sequence"/>
</dbReference>
<dbReference type="EMBL" id="JBBDHD010000051">
    <property type="protein sequence ID" value="MFH7597362.1"/>
    <property type="molecule type" value="Genomic_DNA"/>
</dbReference>
<evidence type="ECO:0000313" key="5">
    <source>
        <dbReference type="Proteomes" id="UP001610631"/>
    </source>
</evidence>
<feature type="region of interest" description="Disordered" evidence="2">
    <location>
        <begin position="1"/>
        <end position="104"/>
    </location>
</feature>
<dbReference type="PANTHER" id="PTHR43156">
    <property type="entry name" value="STAGE II SPORULATION PROTEIN E-RELATED"/>
    <property type="match status" value="1"/>
</dbReference>
<evidence type="ECO:0000313" key="4">
    <source>
        <dbReference type="EMBL" id="MFH7597362.1"/>
    </source>
</evidence>
<accession>A0ABW7PG55</accession>
<keyword evidence="5" id="KW-1185">Reference proteome</keyword>
<gene>
    <name evidence="4" type="ORF">WDV06_19995</name>
</gene>
<dbReference type="InterPro" id="IPR001932">
    <property type="entry name" value="PPM-type_phosphatase-like_dom"/>
</dbReference>
<dbReference type="Pfam" id="PF07228">
    <property type="entry name" value="SpoIIE"/>
    <property type="match status" value="1"/>
</dbReference>
<dbReference type="InterPro" id="IPR052016">
    <property type="entry name" value="Bact_Sigma-Reg"/>
</dbReference>